<keyword evidence="7" id="KW-0808">Transferase</keyword>
<protein>
    <recommendedName>
        <fullName evidence="3">histidine kinase</fullName>
        <ecNumber evidence="3">2.7.13.3</ecNumber>
    </recommendedName>
</protein>
<evidence type="ECO:0000256" key="11">
    <source>
        <dbReference type="ARBA" id="ARBA00022989"/>
    </source>
</evidence>
<dbReference type="InterPro" id="IPR036641">
    <property type="entry name" value="HPT_dom_sf"/>
</dbReference>
<dbReference type="GO" id="GO:0005886">
    <property type="term" value="C:plasma membrane"/>
    <property type="evidence" value="ECO:0007669"/>
    <property type="project" value="UniProtKB-SubCell"/>
</dbReference>
<dbReference type="FunFam" id="3.30.565.10:FF:000010">
    <property type="entry name" value="Sensor histidine kinase RcsC"/>
    <property type="match status" value="1"/>
</dbReference>
<dbReference type="PRINTS" id="PR00344">
    <property type="entry name" value="BCTRLSENSOR"/>
</dbReference>
<feature type="domain" description="Histidine kinase" evidence="14">
    <location>
        <begin position="244"/>
        <end position="463"/>
    </location>
</feature>
<dbReference type="SMART" id="SM00388">
    <property type="entry name" value="HisKA"/>
    <property type="match status" value="1"/>
</dbReference>
<dbReference type="InterPro" id="IPR005467">
    <property type="entry name" value="His_kinase_dom"/>
</dbReference>
<evidence type="ECO:0000259" key="15">
    <source>
        <dbReference type="PROSITE" id="PS50110"/>
    </source>
</evidence>
<reference evidence="17" key="1">
    <citation type="submission" date="2018-06" db="EMBL/GenBank/DDBJ databases">
        <authorList>
            <person name="Zhirakovskaya E."/>
        </authorList>
    </citation>
    <scope>NUCLEOTIDE SEQUENCE</scope>
</reference>
<feature type="domain" description="Response regulatory" evidence="15">
    <location>
        <begin position="494"/>
        <end position="608"/>
    </location>
</feature>
<name>A0A3B1ALN2_9ZZZZ</name>
<keyword evidence="5" id="KW-0997">Cell inner membrane</keyword>
<evidence type="ECO:0000256" key="2">
    <source>
        <dbReference type="ARBA" id="ARBA00004429"/>
    </source>
</evidence>
<dbReference type="Pfam" id="PF00512">
    <property type="entry name" value="HisKA"/>
    <property type="match status" value="1"/>
</dbReference>
<evidence type="ECO:0000256" key="9">
    <source>
        <dbReference type="ARBA" id="ARBA00022777"/>
    </source>
</evidence>
<dbReference type="EC" id="2.7.13.3" evidence="3"/>
<dbReference type="InterPro" id="IPR003594">
    <property type="entry name" value="HATPase_dom"/>
</dbReference>
<proteinExistence type="predicted"/>
<dbReference type="InterPro" id="IPR008207">
    <property type="entry name" value="Sig_transdc_His_kin_Hpt_dom"/>
</dbReference>
<dbReference type="SUPFAM" id="SSF52172">
    <property type="entry name" value="CheY-like"/>
    <property type="match status" value="1"/>
</dbReference>
<evidence type="ECO:0000256" key="6">
    <source>
        <dbReference type="ARBA" id="ARBA00022553"/>
    </source>
</evidence>
<keyword evidence="8 13" id="KW-0812">Transmembrane</keyword>
<evidence type="ECO:0000256" key="4">
    <source>
        <dbReference type="ARBA" id="ARBA00022475"/>
    </source>
</evidence>
<evidence type="ECO:0000256" key="7">
    <source>
        <dbReference type="ARBA" id="ARBA00022679"/>
    </source>
</evidence>
<evidence type="ECO:0000256" key="1">
    <source>
        <dbReference type="ARBA" id="ARBA00000085"/>
    </source>
</evidence>
<dbReference type="CDD" id="cd00082">
    <property type="entry name" value="HisKA"/>
    <property type="match status" value="1"/>
</dbReference>
<dbReference type="Gene3D" id="1.10.287.130">
    <property type="match status" value="1"/>
</dbReference>
<accession>A0A3B1ALN2</accession>
<keyword evidence="4" id="KW-1003">Cell membrane</keyword>
<dbReference type="PROSITE" id="PS50894">
    <property type="entry name" value="HPT"/>
    <property type="match status" value="1"/>
</dbReference>
<dbReference type="PANTHER" id="PTHR43047">
    <property type="entry name" value="TWO-COMPONENT HISTIDINE PROTEIN KINASE"/>
    <property type="match status" value="1"/>
</dbReference>
<dbReference type="Gene3D" id="3.40.50.2300">
    <property type="match status" value="1"/>
</dbReference>
<evidence type="ECO:0000256" key="3">
    <source>
        <dbReference type="ARBA" id="ARBA00012438"/>
    </source>
</evidence>
<dbReference type="AlphaFoldDB" id="A0A3B1ALN2"/>
<dbReference type="Pfam" id="PF00072">
    <property type="entry name" value="Response_reg"/>
    <property type="match status" value="1"/>
</dbReference>
<dbReference type="SUPFAM" id="SSF55874">
    <property type="entry name" value="ATPase domain of HSP90 chaperone/DNA topoisomerase II/histidine kinase"/>
    <property type="match status" value="1"/>
</dbReference>
<feature type="domain" description="HPt" evidence="16">
    <location>
        <begin position="620"/>
        <end position="708"/>
    </location>
</feature>
<keyword evidence="12 13" id="KW-0472">Membrane</keyword>
<dbReference type="GO" id="GO:0009927">
    <property type="term" value="F:histidine phosphotransfer kinase activity"/>
    <property type="evidence" value="ECO:0007669"/>
    <property type="project" value="TreeGrafter"/>
</dbReference>
<evidence type="ECO:0000259" key="16">
    <source>
        <dbReference type="PROSITE" id="PS50894"/>
    </source>
</evidence>
<comment type="catalytic activity">
    <reaction evidence="1">
        <text>ATP + protein L-histidine = ADP + protein N-phospho-L-histidine.</text>
        <dbReference type="EC" id="2.7.13.3"/>
    </reaction>
</comment>
<evidence type="ECO:0000256" key="8">
    <source>
        <dbReference type="ARBA" id="ARBA00022692"/>
    </source>
</evidence>
<evidence type="ECO:0000256" key="13">
    <source>
        <dbReference type="SAM" id="Phobius"/>
    </source>
</evidence>
<dbReference type="SUPFAM" id="SSF47226">
    <property type="entry name" value="Histidine-containing phosphotransfer domain, HPT domain"/>
    <property type="match status" value="1"/>
</dbReference>
<keyword evidence="6" id="KW-0597">Phosphoprotein</keyword>
<evidence type="ECO:0000259" key="14">
    <source>
        <dbReference type="PROSITE" id="PS50109"/>
    </source>
</evidence>
<dbReference type="InterPro" id="IPR003661">
    <property type="entry name" value="HisK_dim/P_dom"/>
</dbReference>
<dbReference type="InterPro" id="IPR001789">
    <property type="entry name" value="Sig_transdc_resp-reg_receiver"/>
</dbReference>
<evidence type="ECO:0000256" key="10">
    <source>
        <dbReference type="ARBA" id="ARBA00022840"/>
    </source>
</evidence>
<dbReference type="SMART" id="SM00448">
    <property type="entry name" value="REC"/>
    <property type="match status" value="1"/>
</dbReference>
<dbReference type="EMBL" id="UOFS01000043">
    <property type="protein sequence ID" value="VAX00358.1"/>
    <property type="molecule type" value="Genomic_DNA"/>
</dbReference>
<keyword evidence="11 13" id="KW-1133">Transmembrane helix</keyword>
<dbReference type="CDD" id="cd16922">
    <property type="entry name" value="HATPase_EvgS-ArcB-TorS-like"/>
    <property type="match status" value="1"/>
</dbReference>
<dbReference type="PROSITE" id="PS50110">
    <property type="entry name" value="RESPONSE_REGULATORY"/>
    <property type="match status" value="1"/>
</dbReference>
<keyword evidence="10" id="KW-0067">ATP-binding</keyword>
<dbReference type="SUPFAM" id="SSF47384">
    <property type="entry name" value="Homodimeric domain of signal transducing histidine kinase"/>
    <property type="match status" value="1"/>
</dbReference>
<comment type="subcellular location">
    <subcellularLocation>
        <location evidence="2">Cell inner membrane</location>
        <topology evidence="2">Multi-pass membrane protein</topology>
    </subcellularLocation>
</comment>
<dbReference type="SMART" id="SM00387">
    <property type="entry name" value="HATPase_c"/>
    <property type="match status" value="1"/>
</dbReference>
<keyword evidence="9" id="KW-0418">Kinase</keyword>
<dbReference type="Pfam" id="PF02518">
    <property type="entry name" value="HATPase_c"/>
    <property type="match status" value="1"/>
</dbReference>
<dbReference type="PANTHER" id="PTHR43047:SF72">
    <property type="entry name" value="OSMOSENSING HISTIDINE PROTEIN KINASE SLN1"/>
    <property type="match status" value="1"/>
</dbReference>
<keyword evidence="10" id="KW-0547">Nucleotide-binding</keyword>
<gene>
    <name evidence="17" type="ORF">MNBD_GAMMA22-127</name>
</gene>
<evidence type="ECO:0000256" key="12">
    <source>
        <dbReference type="ARBA" id="ARBA00023136"/>
    </source>
</evidence>
<feature type="transmembrane region" description="Helical" evidence="13">
    <location>
        <begin position="193"/>
        <end position="213"/>
    </location>
</feature>
<dbReference type="InterPro" id="IPR004358">
    <property type="entry name" value="Sig_transdc_His_kin-like_C"/>
</dbReference>
<sequence>MPQTKPHIDSRNKITILIGFFTVLILLGSLMTIAVNEIQHNEQQLLAVTQELTEVGHAYVMRDAANNRALILYRMAQTDDDFYRDDLYTEFRRYGSTFMVSFNAVNSSIFRQKDIELFKLAKKSIQKGGQSQTKTAINLIEGDLEIAQDDLANKIIPIQTDVRNRLTALSDSLRNNADNDLKSISNKNSFSILLIRIIGGTAILLGLVITFYVTRRVTKTEAAFQEQRYLTEKASQAKSMFLATMSHEIRSPLAAIIGFSDLLRKQQAENSKLNTFTESIYRNSKHLLQLINDILDITKIEAGQLNIEIITTSLFSVLDEFQSTIISNVHNKGLKFELNFSYPMPKNIKTDPIRLKQILYNLTNNAIKFTDEGCININVSYDQYNEKIVFDIIDTGIGLTPKQQEKIFESFTQADSSTTRKYGGSGLGLNICKQLSEKLGGKLWVESSINHGSKFSFNINSGEVAKEQLIYSANFHPNEQDKKIADPKTKLQGHVLLAEDTIDNQNLIEMYVTQTGANITIVNNGAQAVKICEEHEFDLILMDMQMPVMDGIEATKAIRSFDSKIPIISLTANAMRSDYEKCIDAGATEFMTKPIDIEQFNQTLLKYLSNIKGIVNKKNMPTKIEQLSHKFIVELPERLKLINQLHQQKSWFELESETHKLKAIGTPLGFPKITEISEQINLSCRNNDFNAINESMLSLNDFCNSILE</sequence>
<dbReference type="Gene3D" id="3.30.565.10">
    <property type="entry name" value="Histidine kinase-like ATPase, C-terminal domain"/>
    <property type="match status" value="1"/>
</dbReference>
<organism evidence="17">
    <name type="scientific">hydrothermal vent metagenome</name>
    <dbReference type="NCBI Taxonomy" id="652676"/>
    <lineage>
        <taxon>unclassified sequences</taxon>
        <taxon>metagenomes</taxon>
        <taxon>ecological metagenomes</taxon>
    </lineage>
</organism>
<dbReference type="InterPro" id="IPR036097">
    <property type="entry name" value="HisK_dim/P_sf"/>
</dbReference>
<evidence type="ECO:0000256" key="5">
    <source>
        <dbReference type="ARBA" id="ARBA00022519"/>
    </source>
</evidence>
<dbReference type="GO" id="GO:0000155">
    <property type="term" value="F:phosphorelay sensor kinase activity"/>
    <property type="evidence" value="ECO:0007669"/>
    <property type="project" value="InterPro"/>
</dbReference>
<dbReference type="InterPro" id="IPR036890">
    <property type="entry name" value="HATPase_C_sf"/>
</dbReference>
<dbReference type="PROSITE" id="PS50109">
    <property type="entry name" value="HIS_KIN"/>
    <property type="match status" value="1"/>
</dbReference>
<dbReference type="InterPro" id="IPR011006">
    <property type="entry name" value="CheY-like_superfamily"/>
</dbReference>
<evidence type="ECO:0000313" key="17">
    <source>
        <dbReference type="EMBL" id="VAX00358.1"/>
    </source>
</evidence>
<dbReference type="CDD" id="cd17546">
    <property type="entry name" value="REC_hyHK_CKI1_RcsC-like"/>
    <property type="match status" value="1"/>
</dbReference>
<feature type="transmembrane region" description="Helical" evidence="13">
    <location>
        <begin position="14"/>
        <end position="35"/>
    </location>
</feature>
<dbReference type="Gene3D" id="1.20.120.160">
    <property type="entry name" value="HPT domain"/>
    <property type="match status" value="1"/>
</dbReference>